<dbReference type="Proteomes" id="UP001289374">
    <property type="component" value="Unassembled WGS sequence"/>
</dbReference>
<keyword evidence="2" id="KW-1185">Reference proteome</keyword>
<protein>
    <submittedName>
        <fullName evidence="1">Uncharacterized protein</fullName>
    </submittedName>
</protein>
<name>A0AAE1WW75_9LAMI</name>
<comment type="caution">
    <text evidence="1">The sequence shown here is derived from an EMBL/GenBank/DDBJ whole genome shotgun (WGS) entry which is preliminary data.</text>
</comment>
<gene>
    <name evidence="1" type="ORF">Sango_1160200</name>
</gene>
<evidence type="ECO:0000313" key="1">
    <source>
        <dbReference type="EMBL" id="KAK4400541.1"/>
    </source>
</evidence>
<sequence length="723" mass="80260">MAKQPQYFFLEEWLRSIIVIGSNKSGSVHSSSSSAQAIIQAWANLRDSFQHQAFHTHHLQALRILVSSQANLYVADPQAKLIFSILSSQSLSLPQESYPLFLRLLYIWVRKARQTSLVDSAIEILLPLFSQQSQADKNSLFFSEGILLLGALSFHTSASEKSKGLCLELLCKLLEEGCRYIFLSDELASSALAGAGYALTSSVSTCFRRTLDILLTIWGQEGGPSGSISQGLMLLHLIEWVMSSLLNLRSLDKIDLVKELLENVNPTHCSFAVVMAAAGLLRAINRSGSSGFMHLKNSAEERIEIVARDFVSITKGFDYNGNHPRVSLLSQCIALALARSGSVSYRSSVLVSLALALLTEVFPLLCIYNKVLKFPEENWTAVLDEIKKHLSSVIFKEAGAITGKGDACWQGDKLIRETEKIAESAFLMVVVFALGVTKHRLDTRTNRETQLEVSVRILVSFSCMEYFRRMRLPEYMDTIRAVIVSVQEHGSACVAFVESIPSYNDLINHNGPLHLQKVEYMWSSDEVQTARIIFYMRVIPTCVDRLPASVFKKGYPGITPFDGVASGVGAIVRHLPAGSPAIFYCIHSLVEKATSLSNSVSSHDSDLWKNWEGELEPSKKVLDLLLRLLALVDIQVLPSLMKLLAQLIVRLPVSGRDILLNQLYQQIADSDDVIRKPALVSWLQSLLYLSSQDTDKRKPKLVVEMASPEIVGSISLNRISARL</sequence>
<dbReference type="InterPro" id="IPR016024">
    <property type="entry name" value="ARM-type_fold"/>
</dbReference>
<evidence type="ECO:0000313" key="2">
    <source>
        <dbReference type="Proteomes" id="UP001289374"/>
    </source>
</evidence>
<reference evidence="1" key="2">
    <citation type="journal article" date="2024" name="Plant">
        <title>Genomic evolution and insights into agronomic trait innovations of Sesamum species.</title>
        <authorList>
            <person name="Miao H."/>
            <person name="Wang L."/>
            <person name="Qu L."/>
            <person name="Liu H."/>
            <person name="Sun Y."/>
            <person name="Le M."/>
            <person name="Wang Q."/>
            <person name="Wei S."/>
            <person name="Zheng Y."/>
            <person name="Lin W."/>
            <person name="Duan Y."/>
            <person name="Cao H."/>
            <person name="Xiong S."/>
            <person name="Wang X."/>
            <person name="Wei L."/>
            <person name="Li C."/>
            <person name="Ma Q."/>
            <person name="Ju M."/>
            <person name="Zhao R."/>
            <person name="Li G."/>
            <person name="Mu C."/>
            <person name="Tian Q."/>
            <person name="Mei H."/>
            <person name="Zhang T."/>
            <person name="Gao T."/>
            <person name="Zhang H."/>
        </authorList>
    </citation>
    <scope>NUCLEOTIDE SEQUENCE</scope>
    <source>
        <strain evidence="1">K16</strain>
    </source>
</reference>
<accession>A0AAE1WW75</accession>
<dbReference type="EMBL" id="JACGWL010000006">
    <property type="protein sequence ID" value="KAK4400541.1"/>
    <property type="molecule type" value="Genomic_DNA"/>
</dbReference>
<organism evidence="1 2">
    <name type="scientific">Sesamum angolense</name>
    <dbReference type="NCBI Taxonomy" id="2727404"/>
    <lineage>
        <taxon>Eukaryota</taxon>
        <taxon>Viridiplantae</taxon>
        <taxon>Streptophyta</taxon>
        <taxon>Embryophyta</taxon>
        <taxon>Tracheophyta</taxon>
        <taxon>Spermatophyta</taxon>
        <taxon>Magnoliopsida</taxon>
        <taxon>eudicotyledons</taxon>
        <taxon>Gunneridae</taxon>
        <taxon>Pentapetalae</taxon>
        <taxon>asterids</taxon>
        <taxon>lamiids</taxon>
        <taxon>Lamiales</taxon>
        <taxon>Pedaliaceae</taxon>
        <taxon>Sesamum</taxon>
    </lineage>
</organism>
<dbReference type="PANTHER" id="PTHR36337:SF1">
    <property type="entry name" value="OBSCURIN-LIKE PROTEIN"/>
    <property type="match status" value="1"/>
</dbReference>
<dbReference type="AlphaFoldDB" id="A0AAE1WW75"/>
<dbReference type="SUPFAM" id="SSF48371">
    <property type="entry name" value="ARM repeat"/>
    <property type="match status" value="1"/>
</dbReference>
<dbReference type="PANTHER" id="PTHR36337">
    <property type="entry name" value="OBSCURIN-LIKE PROTEIN"/>
    <property type="match status" value="1"/>
</dbReference>
<proteinExistence type="predicted"/>
<reference evidence="1" key="1">
    <citation type="submission" date="2020-06" db="EMBL/GenBank/DDBJ databases">
        <authorList>
            <person name="Li T."/>
            <person name="Hu X."/>
            <person name="Zhang T."/>
            <person name="Song X."/>
            <person name="Zhang H."/>
            <person name="Dai N."/>
            <person name="Sheng W."/>
            <person name="Hou X."/>
            <person name="Wei L."/>
        </authorList>
    </citation>
    <scope>NUCLEOTIDE SEQUENCE</scope>
    <source>
        <strain evidence="1">K16</strain>
        <tissue evidence="1">Leaf</tissue>
    </source>
</reference>